<keyword evidence="2" id="KW-0813">Transport</keyword>
<name>A0A8J5F4Y6_ZINOF</name>
<proteinExistence type="inferred from homology"/>
<dbReference type="EMBL" id="JACMSC010000016">
    <property type="protein sequence ID" value="KAG6480925.1"/>
    <property type="molecule type" value="Genomic_DNA"/>
</dbReference>
<evidence type="ECO:0000256" key="1">
    <source>
        <dbReference type="ARBA" id="ARBA00007148"/>
    </source>
</evidence>
<organism evidence="5 6">
    <name type="scientific">Zingiber officinale</name>
    <name type="common">Ginger</name>
    <name type="synonym">Amomum zingiber</name>
    <dbReference type="NCBI Taxonomy" id="94328"/>
    <lineage>
        <taxon>Eukaryota</taxon>
        <taxon>Viridiplantae</taxon>
        <taxon>Streptophyta</taxon>
        <taxon>Embryophyta</taxon>
        <taxon>Tracheophyta</taxon>
        <taxon>Spermatophyta</taxon>
        <taxon>Magnoliopsida</taxon>
        <taxon>Liliopsida</taxon>
        <taxon>Zingiberales</taxon>
        <taxon>Zingiberaceae</taxon>
        <taxon>Zingiber</taxon>
    </lineage>
</organism>
<dbReference type="InterPro" id="IPR027356">
    <property type="entry name" value="NPH3_dom"/>
</dbReference>
<dbReference type="GO" id="GO:0005829">
    <property type="term" value="C:cytosol"/>
    <property type="evidence" value="ECO:0007669"/>
    <property type="project" value="TreeGrafter"/>
</dbReference>
<dbReference type="InterPro" id="IPR014830">
    <property type="entry name" value="Glycolipid_transfer_prot_dom"/>
</dbReference>
<comment type="similarity">
    <text evidence="1">Belongs to the GLTP family.</text>
</comment>
<dbReference type="PANTHER" id="PTHR10219">
    <property type="entry name" value="GLYCOLIPID TRANSFER PROTEIN-RELATED"/>
    <property type="match status" value="1"/>
</dbReference>
<gene>
    <name evidence="5" type="ORF">ZIOFF_057516</name>
</gene>
<protein>
    <recommendedName>
        <fullName evidence="4">NPH3 domain-containing protein</fullName>
    </recommendedName>
</protein>
<evidence type="ECO:0000259" key="4">
    <source>
        <dbReference type="PROSITE" id="PS51649"/>
    </source>
</evidence>
<sequence length="275" mass="30384">MDCQKLSLEACTHAAQNERLPLRVIVQVLFFEQLQLRTSVAGCLLVADNLDGSRPLRGGIGCSGEAGGWMTTIKDNRVLKRNGEFPEAFEGLAANSQTAPMEVDAFSRACSQVSVLFRCLGVAFKFAEMDYVAKVEDLSDASKSISTLNNLLEIDIQQDCVRRGGSHSRNLLRVKRGLDMVKVLFEQILQKDGNSLRDPASVAYAKVFAPHHGWAIRKAVAAGMYALPSKAQLLRKLNEDEASARTYMQTYIRCSGPVINSIEDLFNVRQLGIDW</sequence>
<dbReference type="AlphaFoldDB" id="A0A8J5F4Y6"/>
<comment type="caution">
    <text evidence="5">The sequence shown here is derived from an EMBL/GenBank/DDBJ whole genome shotgun (WGS) entry which is preliminary data.</text>
</comment>
<dbReference type="FunFam" id="1.10.3520.10:FF:000005">
    <property type="entry name" value="Accelerated cell death 11"/>
    <property type="match status" value="1"/>
</dbReference>
<feature type="domain" description="NPH3" evidence="4">
    <location>
        <begin position="1"/>
        <end position="35"/>
    </location>
</feature>
<dbReference type="InterPro" id="IPR036497">
    <property type="entry name" value="GLTP_sf"/>
</dbReference>
<dbReference type="GO" id="GO:1902388">
    <property type="term" value="F:ceramide 1-phosphate transfer activity"/>
    <property type="evidence" value="ECO:0007669"/>
    <property type="project" value="TreeGrafter"/>
</dbReference>
<dbReference type="SUPFAM" id="SSF110004">
    <property type="entry name" value="Glycolipid transfer protein, GLTP"/>
    <property type="match status" value="1"/>
</dbReference>
<dbReference type="GO" id="GO:0016020">
    <property type="term" value="C:membrane"/>
    <property type="evidence" value="ECO:0007669"/>
    <property type="project" value="TreeGrafter"/>
</dbReference>
<dbReference type="Pfam" id="PF08718">
    <property type="entry name" value="GLTP"/>
    <property type="match status" value="1"/>
</dbReference>
<evidence type="ECO:0000256" key="3">
    <source>
        <dbReference type="PROSITE-ProRule" id="PRU00982"/>
    </source>
</evidence>
<evidence type="ECO:0000313" key="6">
    <source>
        <dbReference type="Proteomes" id="UP000734854"/>
    </source>
</evidence>
<accession>A0A8J5F4Y6</accession>
<dbReference type="PANTHER" id="PTHR10219:SF43">
    <property type="entry name" value="GLYCOLIPID TRANSFER PROTEIN DOMAIN-CONTAINING PROTEIN"/>
    <property type="match status" value="1"/>
</dbReference>
<comment type="similarity">
    <text evidence="3">Belongs to the NPH3 family.</text>
</comment>
<dbReference type="PROSITE" id="PS51649">
    <property type="entry name" value="NPH3"/>
    <property type="match status" value="1"/>
</dbReference>
<keyword evidence="6" id="KW-1185">Reference proteome</keyword>
<dbReference type="GO" id="GO:1902387">
    <property type="term" value="F:ceramide 1-phosphate binding"/>
    <property type="evidence" value="ECO:0007669"/>
    <property type="project" value="TreeGrafter"/>
</dbReference>
<dbReference type="Gene3D" id="1.10.3520.10">
    <property type="entry name" value="Glycolipid transfer protein"/>
    <property type="match status" value="1"/>
</dbReference>
<reference evidence="5 6" key="1">
    <citation type="submission" date="2020-08" db="EMBL/GenBank/DDBJ databases">
        <title>Plant Genome Project.</title>
        <authorList>
            <person name="Zhang R.-G."/>
        </authorList>
    </citation>
    <scope>NUCLEOTIDE SEQUENCE [LARGE SCALE GENOMIC DNA]</scope>
    <source>
        <tissue evidence="5">Rhizome</tissue>
    </source>
</reference>
<evidence type="ECO:0000256" key="2">
    <source>
        <dbReference type="ARBA" id="ARBA00022448"/>
    </source>
</evidence>
<evidence type="ECO:0000313" key="5">
    <source>
        <dbReference type="EMBL" id="KAG6480925.1"/>
    </source>
</evidence>
<dbReference type="Proteomes" id="UP000734854">
    <property type="component" value="Unassembled WGS sequence"/>
</dbReference>